<dbReference type="EMBL" id="BAABLD010000002">
    <property type="protein sequence ID" value="GAA5158532.1"/>
    <property type="molecule type" value="Genomic_DNA"/>
</dbReference>
<protein>
    <submittedName>
        <fullName evidence="4">VacJ family lipoprotein</fullName>
    </submittedName>
</protein>
<dbReference type="PROSITE" id="PS51257">
    <property type="entry name" value="PROKAR_LIPOPROTEIN"/>
    <property type="match status" value="1"/>
</dbReference>
<evidence type="ECO:0000256" key="2">
    <source>
        <dbReference type="ARBA" id="ARBA00022729"/>
    </source>
</evidence>
<dbReference type="PANTHER" id="PTHR30035">
    <property type="entry name" value="LIPOPROTEIN VACJ-RELATED"/>
    <property type="match status" value="1"/>
</dbReference>
<evidence type="ECO:0000313" key="5">
    <source>
        <dbReference type="Proteomes" id="UP001500547"/>
    </source>
</evidence>
<feature type="chain" id="PRO_5045472852" evidence="3">
    <location>
        <begin position="22"/>
        <end position="284"/>
    </location>
</feature>
<proteinExistence type="inferred from homology"/>
<evidence type="ECO:0000256" key="1">
    <source>
        <dbReference type="ARBA" id="ARBA00010634"/>
    </source>
</evidence>
<dbReference type="Pfam" id="PF04333">
    <property type="entry name" value="MlaA"/>
    <property type="match status" value="1"/>
</dbReference>
<dbReference type="PANTHER" id="PTHR30035:SF3">
    <property type="entry name" value="INTERMEMBRANE PHOSPHOLIPID TRANSPORT SYSTEM LIPOPROTEIN MLAA"/>
    <property type="match status" value="1"/>
</dbReference>
<evidence type="ECO:0000313" key="4">
    <source>
        <dbReference type="EMBL" id="GAA5158532.1"/>
    </source>
</evidence>
<dbReference type="PRINTS" id="PR01805">
    <property type="entry name" value="VACJLIPOPROT"/>
</dbReference>
<dbReference type="RefSeq" id="WP_345531074.1">
    <property type="nucleotide sequence ID" value="NZ_BAABLD010000002.1"/>
</dbReference>
<gene>
    <name evidence="4" type="ORF">GCM10025770_03160</name>
</gene>
<keyword evidence="4" id="KW-0449">Lipoprotein</keyword>
<reference evidence="5" key="1">
    <citation type="journal article" date="2019" name="Int. J. Syst. Evol. Microbiol.">
        <title>The Global Catalogue of Microorganisms (GCM) 10K type strain sequencing project: providing services to taxonomists for standard genome sequencing and annotation.</title>
        <authorList>
            <consortium name="The Broad Institute Genomics Platform"/>
            <consortium name="The Broad Institute Genome Sequencing Center for Infectious Disease"/>
            <person name="Wu L."/>
            <person name="Ma J."/>
        </authorList>
    </citation>
    <scope>NUCLEOTIDE SEQUENCE [LARGE SCALE GENOMIC DNA]</scope>
    <source>
        <strain evidence="5">JCM 18715</strain>
    </source>
</reference>
<accession>A0ABP9Q8T6</accession>
<keyword evidence="2 3" id="KW-0732">Signal</keyword>
<dbReference type="Proteomes" id="UP001500547">
    <property type="component" value="Unassembled WGS sequence"/>
</dbReference>
<sequence length="284" mass="31340">MNAVRPILRWLFALCIAGVLAGCATGSNPRDPWEKTNRVVFDFNQQVDATFLKPVAQIYDHVAPLPVRTGVSNVFSNVEDVWIGINNLLQGKPLDGLSDIGRFAINTTFGILGIFDVATELGLTKHEEDFGQTLAVWGVRSGPYLMLPFFGPRTLRDTGGMVVDMMASPYGFIPSVPARNVSRAIKLISERADLLGAEKSLDDAALDRYAYLRDFYLNRRESLIRDGRRVRKTDDDALNGGARPFYSVKDPDIELASRRLLLVELDRALAGRNAQVSPSADDAP</sequence>
<keyword evidence="5" id="KW-1185">Reference proteome</keyword>
<feature type="signal peptide" evidence="3">
    <location>
        <begin position="1"/>
        <end position="21"/>
    </location>
</feature>
<dbReference type="InterPro" id="IPR007428">
    <property type="entry name" value="MlaA"/>
</dbReference>
<comment type="similarity">
    <text evidence="1">Belongs to the MlaA family.</text>
</comment>
<organism evidence="4 5">
    <name type="scientific">Viridibacterium curvum</name>
    <dbReference type="NCBI Taxonomy" id="1101404"/>
    <lineage>
        <taxon>Bacteria</taxon>
        <taxon>Pseudomonadati</taxon>
        <taxon>Pseudomonadota</taxon>
        <taxon>Betaproteobacteria</taxon>
        <taxon>Rhodocyclales</taxon>
        <taxon>Rhodocyclaceae</taxon>
        <taxon>Viridibacterium</taxon>
    </lineage>
</organism>
<evidence type="ECO:0000256" key="3">
    <source>
        <dbReference type="SAM" id="SignalP"/>
    </source>
</evidence>
<comment type="caution">
    <text evidence="4">The sequence shown here is derived from an EMBL/GenBank/DDBJ whole genome shotgun (WGS) entry which is preliminary data.</text>
</comment>
<name>A0ABP9Q8T6_9RHOO</name>